<evidence type="ECO:0000256" key="8">
    <source>
        <dbReference type="SAM" id="Phobius"/>
    </source>
</evidence>
<dbReference type="AlphaFoldDB" id="A0A8B8EZN1"/>
<accession>A0A8B8EZN1</accession>
<dbReference type="OrthoDB" id="1100386at2759"/>
<dbReference type="InterPro" id="IPR000832">
    <property type="entry name" value="GPCR_2_secretin-like"/>
</dbReference>
<keyword evidence="11" id="KW-1185">Reference proteome</keyword>
<dbReference type="PRINTS" id="PR00249">
    <property type="entry name" value="GPCRSECRETIN"/>
</dbReference>
<dbReference type="GeneID" id="111138010"/>
<evidence type="ECO:0000256" key="5">
    <source>
        <dbReference type="ARBA" id="ARBA00023136"/>
    </source>
</evidence>
<dbReference type="Gene3D" id="1.20.1070.10">
    <property type="entry name" value="Rhodopsin 7-helix transmembrane proteins"/>
    <property type="match status" value="1"/>
</dbReference>
<dbReference type="GO" id="GO:0004930">
    <property type="term" value="F:G protein-coupled receptor activity"/>
    <property type="evidence" value="ECO:0007669"/>
    <property type="project" value="InterPro"/>
</dbReference>
<dbReference type="PANTHER" id="PTHR12011">
    <property type="entry name" value="ADHESION G-PROTEIN COUPLED RECEPTOR"/>
    <property type="match status" value="1"/>
</dbReference>
<comment type="subcellular location">
    <subcellularLocation>
        <location evidence="1">Membrane</location>
        <topology evidence="1">Multi-pass membrane protein</topology>
    </subcellularLocation>
</comment>
<dbReference type="GO" id="GO:0007166">
    <property type="term" value="P:cell surface receptor signaling pathway"/>
    <property type="evidence" value="ECO:0007669"/>
    <property type="project" value="InterPro"/>
</dbReference>
<evidence type="ECO:0000313" key="11">
    <source>
        <dbReference type="Proteomes" id="UP000694844"/>
    </source>
</evidence>
<reference evidence="12" key="1">
    <citation type="submission" date="2025-08" db="UniProtKB">
        <authorList>
            <consortium name="RefSeq"/>
        </authorList>
    </citation>
    <scope>IDENTIFICATION</scope>
    <source>
        <tissue evidence="12">Whole sample</tissue>
    </source>
</reference>
<evidence type="ECO:0000256" key="2">
    <source>
        <dbReference type="ARBA" id="ARBA00007343"/>
    </source>
</evidence>
<evidence type="ECO:0000256" key="6">
    <source>
        <dbReference type="ARBA" id="ARBA00023157"/>
    </source>
</evidence>
<evidence type="ECO:0000313" key="12">
    <source>
        <dbReference type="RefSeq" id="XP_022345464.1"/>
    </source>
</evidence>
<feature type="transmembrane region" description="Helical" evidence="8">
    <location>
        <begin position="508"/>
        <end position="534"/>
    </location>
</feature>
<dbReference type="InterPro" id="IPR000203">
    <property type="entry name" value="GPS"/>
</dbReference>
<dbReference type="InterPro" id="IPR017981">
    <property type="entry name" value="GPCR_2-like_7TM"/>
</dbReference>
<dbReference type="InterPro" id="IPR046338">
    <property type="entry name" value="GAIN_dom_sf"/>
</dbReference>
<dbReference type="GO" id="GO:0007189">
    <property type="term" value="P:adenylate cyclase-activating G protein-coupled receptor signaling pathway"/>
    <property type="evidence" value="ECO:0007669"/>
    <property type="project" value="TreeGrafter"/>
</dbReference>
<dbReference type="Pfam" id="PF00002">
    <property type="entry name" value="7tm_2"/>
    <property type="match status" value="1"/>
</dbReference>
<evidence type="ECO:0000259" key="9">
    <source>
        <dbReference type="PROSITE" id="PS50221"/>
    </source>
</evidence>
<feature type="domain" description="GAIN-B" evidence="9">
    <location>
        <begin position="343"/>
        <end position="498"/>
    </location>
</feature>
<feature type="transmembrane region" description="Helical" evidence="8">
    <location>
        <begin position="546"/>
        <end position="566"/>
    </location>
</feature>
<evidence type="ECO:0000256" key="4">
    <source>
        <dbReference type="ARBA" id="ARBA00022989"/>
    </source>
</evidence>
<feature type="transmembrane region" description="Helical" evidence="8">
    <location>
        <begin position="655"/>
        <end position="681"/>
    </location>
</feature>
<dbReference type="PROSITE" id="PS50221">
    <property type="entry name" value="GAIN_B"/>
    <property type="match status" value="1"/>
</dbReference>
<dbReference type="SMART" id="SM00303">
    <property type="entry name" value="GPS"/>
    <property type="match status" value="1"/>
</dbReference>
<evidence type="ECO:0000256" key="7">
    <source>
        <dbReference type="ARBA" id="ARBA00023180"/>
    </source>
</evidence>
<protein>
    <submittedName>
        <fullName evidence="12">Adhesion G-protein coupled receptor D1-like</fullName>
    </submittedName>
</protein>
<evidence type="ECO:0000256" key="3">
    <source>
        <dbReference type="ARBA" id="ARBA00022692"/>
    </source>
</evidence>
<dbReference type="Pfam" id="PF01825">
    <property type="entry name" value="GPS"/>
    <property type="match status" value="1"/>
</dbReference>
<keyword evidence="3 8" id="KW-0812">Transmembrane</keyword>
<keyword evidence="7" id="KW-0325">Glycoprotein</keyword>
<feature type="domain" description="G-protein coupled receptors family 2 profile 2" evidence="10">
    <location>
        <begin position="509"/>
        <end position="748"/>
    </location>
</feature>
<feature type="transmembrane region" description="Helical" evidence="8">
    <location>
        <begin position="613"/>
        <end position="635"/>
    </location>
</feature>
<keyword evidence="6" id="KW-1015">Disulfide bond</keyword>
<proteinExistence type="inferred from homology"/>
<dbReference type="InterPro" id="IPR057244">
    <property type="entry name" value="GAIN_B"/>
</dbReference>
<gene>
    <name evidence="12" type="primary">LOC111138010</name>
</gene>
<keyword evidence="4 8" id="KW-1133">Transmembrane helix</keyword>
<feature type="transmembrane region" description="Helical" evidence="8">
    <location>
        <begin position="727"/>
        <end position="751"/>
    </location>
</feature>
<dbReference type="Proteomes" id="UP000694844">
    <property type="component" value="Chromosome 5"/>
</dbReference>
<dbReference type="KEGG" id="cvn:111138010"/>
<evidence type="ECO:0000259" key="10">
    <source>
        <dbReference type="PROSITE" id="PS50261"/>
    </source>
</evidence>
<dbReference type="PROSITE" id="PS50261">
    <property type="entry name" value="G_PROTEIN_RECEP_F2_4"/>
    <property type="match status" value="1"/>
</dbReference>
<evidence type="ECO:0000256" key="1">
    <source>
        <dbReference type="ARBA" id="ARBA00004141"/>
    </source>
</evidence>
<name>A0A8B8EZN1_CRAVI</name>
<sequence length="804" mass="90006">MERGTNVFILVISFWGSLIINGQLNETAFRDLDLGNLISHHVLPKIKVPSDNGSENAAKSTNTGDMNTTTRVIPDFAQQLACLIPHVLNSTKKDENASSTDFKDKVNCLNPLGGGGIAPPYPVIADDPLTSYGCLHLNDSAKTEFQCLMDHIKRKQPLESANCSVPRQPINKDTLSKFACSNISDVIHAVNLYYDLKDVFGGIDISALSSPSTPRVHVTTGMRTQSSLIDIETIKEQSNRTLNPNMTVEEVNELATQLEVVVNGNNTDTKTVTEILSHMSEIEITNSQTVETFSRISTTVIHTYNETTTDEEGSEIVLPNLLYSMENVLSAASPNENITIETSEMDISVSYVQRNLSNGDVITISSFIGTIVMPVKVFDGKTSRVSTIIYKTINQKWSVQKGYHNAKLGSNVMSVSVQNLDRNLTEKTEVNVTGAITVVLPTNVTGNEKQRYCTFWNFEEGYWDTYGGTVVEKNDTHTKCRYDHLTNLAVLVIYYKTEEPMTENHERILYIMTTLGCSISIACLALTLIIYVYLRVLSNDTVMIHANLSVALMLGQLVLVTSDGAAKYMAACKIVTALLHFFFMSAFAWMMVEGLALYFSCTRPISAYGDMRMIYVLIGWGLPAIIVLISLGSNFQDYGEGEYSSCWLSIDDGLIWSFMAPMIVIVVMNILVLGFVLKAFLTLRTNSKKTEAARLFASFKVMVTLLPILGITWLLGILVPVSDVFHYLFIIGTSMQGTMIFILHCLFNNVVRKKYNERRKRNTCSSSDVWFGTTSEWTERRQQRIEEMKVVPKRYRRQDRYAWM</sequence>
<dbReference type="PANTHER" id="PTHR12011:SF471">
    <property type="entry name" value="G-PROTEIN COUPLED RECEPTORS FAMILY 2 PROFILE 2 DOMAIN-CONTAINING PROTEIN"/>
    <property type="match status" value="1"/>
</dbReference>
<feature type="transmembrane region" description="Helical" evidence="8">
    <location>
        <begin position="578"/>
        <end position="601"/>
    </location>
</feature>
<dbReference type="FunFam" id="1.20.1070.10:FF:000058">
    <property type="entry name" value="Adhesion G protein-coupled receptor F5"/>
    <property type="match status" value="1"/>
</dbReference>
<dbReference type="RefSeq" id="XP_022345464.1">
    <property type="nucleotide sequence ID" value="XM_022489756.1"/>
</dbReference>
<organism evidence="11 12">
    <name type="scientific">Crassostrea virginica</name>
    <name type="common">Eastern oyster</name>
    <dbReference type="NCBI Taxonomy" id="6565"/>
    <lineage>
        <taxon>Eukaryota</taxon>
        <taxon>Metazoa</taxon>
        <taxon>Spiralia</taxon>
        <taxon>Lophotrochozoa</taxon>
        <taxon>Mollusca</taxon>
        <taxon>Bivalvia</taxon>
        <taxon>Autobranchia</taxon>
        <taxon>Pteriomorphia</taxon>
        <taxon>Ostreida</taxon>
        <taxon>Ostreoidea</taxon>
        <taxon>Ostreidae</taxon>
        <taxon>Crassostrea</taxon>
    </lineage>
</organism>
<dbReference type="SUPFAM" id="SSF81321">
    <property type="entry name" value="Family A G protein-coupled receptor-like"/>
    <property type="match status" value="1"/>
</dbReference>
<keyword evidence="5 8" id="KW-0472">Membrane</keyword>
<dbReference type="CDD" id="cd15933">
    <property type="entry name" value="7tmB2_GPR133-like_Adhesion_V"/>
    <property type="match status" value="1"/>
</dbReference>
<dbReference type="Gene3D" id="2.60.220.50">
    <property type="match status" value="1"/>
</dbReference>
<feature type="transmembrane region" description="Helical" evidence="8">
    <location>
        <begin position="701"/>
        <end position="721"/>
    </location>
</feature>
<feature type="transmembrane region" description="Helical" evidence="8">
    <location>
        <begin position="7"/>
        <end position="24"/>
    </location>
</feature>
<dbReference type="GO" id="GO:0005886">
    <property type="term" value="C:plasma membrane"/>
    <property type="evidence" value="ECO:0007669"/>
    <property type="project" value="TreeGrafter"/>
</dbReference>
<comment type="similarity">
    <text evidence="2">Belongs to the G-protein coupled receptor 2 family. Adhesion G-protein coupled receptor (ADGR) subfamily.</text>
</comment>